<dbReference type="InterPro" id="IPR027973">
    <property type="entry name" value="FSAF1-like"/>
</dbReference>
<reference evidence="2 3" key="1">
    <citation type="submission" date="2020-08" db="EMBL/GenBank/DDBJ databases">
        <authorList>
            <person name="Ramaprasad A."/>
        </authorList>
    </citation>
    <scope>NUCLEOTIDE SEQUENCE [LARGE SCALE GENOMIC DNA]</scope>
</reference>
<protein>
    <submittedName>
        <fullName evidence="2">Uncharacterized protein</fullName>
    </submittedName>
</protein>
<dbReference type="VEuPathDB" id="PlasmoDB:PVBDA_1306850"/>
<evidence type="ECO:0000256" key="1">
    <source>
        <dbReference type="SAM" id="MobiDB-lite"/>
    </source>
</evidence>
<feature type="region of interest" description="Disordered" evidence="1">
    <location>
        <begin position="1"/>
        <end position="31"/>
    </location>
</feature>
<name>A0A6V7SS33_PLAVN</name>
<gene>
    <name evidence="2" type="ORF">PVBDA_1306850</name>
</gene>
<dbReference type="AlphaFoldDB" id="A0A6V7SS33"/>
<sequence>MKKKKEKTEIKKGDKVKKKKNKENNNETSELQKYMDELWGFSSSEEYENKQEEKINITDLKKEKEYIDNDHILKNKLYENSYNRKDNNLLTKSGKDKNNINMYSNELSDDNEEGKDEHTELNTNKVINNNLLFGSVKFKNDKSNKIEKSKKKVTFDKTAEIKKDNIMSNNKSDNFYKNQDEKKNKFENSSINKMKMSAEVKQRDKLNREKEYKEKREMKKSFMDAVHEIRKLTLPHLNKFQRKNVENHQIKLLGGKFDKSQKIHYPELMQRKKSIKKYISKRKETEKILGVKLQTGDSIDMHDVFRKKSKNKNKKYKKKVNLF</sequence>
<evidence type="ECO:0000313" key="2">
    <source>
        <dbReference type="EMBL" id="CAD2102447.1"/>
    </source>
</evidence>
<feature type="compositionally biased region" description="Basic and acidic residues" evidence="1">
    <location>
        <begin position="1"/>
        <end position="13"/>
    </location>
</feature>
<accession>A0A6V7SS33</accession>
<proteinExistence type="predicted"/>
<dbReference type="EMBL" id="LR865391">
    <property type="protein sequence ID" value="CAD2102447.1"/>
    <property type="molecule type" value="Genomic_DNA"/>
</dbReference>
<evidence type="ECO:0000313" key="3">
    <source>
        <dbReference type="Proteomes" id="UP000515550"/>
    </source>
</evidence>
<feature type="compositionally biased region" description="Basic and acidic residues" evidence="1">
    <location>
        <begin position="86"/>
        <end position="98"/>
    </location>
</feature>
<feature type="region of interest" description="Disordered" evidence="1">
    <location>
        <begin position="86"/>
        <end position="117"/>
    </location>
</feature>
<organism evidence="2 3">
    <name type="scientific">Plasmodium vinckei brucechwatti</name>
    <dbReference type="NCBI Taxonomy" id="119398"/>
    <lineage>
        <taxon>Eukaryota</taxon>
        <taxon>Sar</taxon>
        <taxon>Alveolata</taxon>
        <taxon>Apicomplexa</taxon>
        <taxon>Aconoidasida</taxon>
        <taxon>Haemosporida</taxon>
        <taxon>Plasmodiidae</taxon>
        <taxon>Plasmodium</taxon>
        <taxon>Plasmodium (Vinckeia)</taxon>
    </lineage>
</organism>
<dbReference type="Pfam" id="PF15375">
    <property type="entry name" value="FSAF1"/>
    <property type="match status" value="1"/>
</dbReference>
<dbReference type="Proteomes" id="UP000515550">
    <property type="component" value="Chromosome PVBDA_13"/>
</dbReference>